<keyword evidence="1" id="KW-0547">Nucleotide-binding</keyword>
<dbReference type="PROSITE" id="PS00688">
    <property type="entry name" value="SIGMA54_INTERACT_3"/>
    <property type="match status" value="1"/>
</dbReference>
<dbReference type="InterPro" id="IPR025662">
    <property type="entry name" value="Sigma_54_int_dom_ATP-bd_1"/>
</dbReference>
<dbReference type="AlphaFoldDB" id="A0A415E8G3"/>
<protein>
    <submittedName>
        <fullName evidence="7">AAA family ATPase</fullName>
    </submittedName>
</protein>
<dbReference type="Pfam" id="PF25601">
    <property type="entry name" value="AAA_lid_14"/>
    <property type="match status" value="1"/>
</dbReference>
<comment type="caution">
    <text evidence="7">The sequence shown here is derived from an EMBL/GenBank/DDBJ whole genome shotgun (WGS) entry which is preliminary data.</text>
</comment>
<evidence type="ECO:0000256" key="1">
    <source>
        <dbReference type="ARBA" id="ARBA00022741"/>
    </source>
</evidence>
<feature type="domain" description="Sigma-54 factor interaction" evidence="6">
    <location>
        <begin position="279"/>
        <end position="509"/>
    </location>
</feature>
<keyword evidence="2" id="KW-0067">ATP-binding</keyword>
<dbReference type="InterPro" id="IPR002197">
    <property type="entry name" value="HTH_Fis"/>
</dbReference>
<dbReference type="Pfam" id="PF00158">
    <property type="entry name" value="Sigma54_activat"/>
    <property type="match status" value="1"/>
</dbReference>
<gene>
    <name evidence="7" type="ORF">DW099_00160</name>
</gene>
<dbReference type="EMBL" id="QRMS01000001">
    <property type="protein sequence ID" value="RHJ90076.1"/>
    <property type="molecule type" value="Genomic_DNA"/>
</dbReference>
<dbReference type="Gene3D" id="1.10.10.60">
    <property type="entry name" value="Homeodomain-like"/>
    <property type="match status" value="1"/>
</dbReference>
<accession>A0A415E8G3</accession>
<dbReference type="SUPFAM" id="SSF46689">
    <property type="entry name" value="Homeodomain-like"/>
    <property type="match status" value="1"/>
</dbReference>
<dbReference type="InterPro" id="IPR027417">
    <property type="entry name" value="P-loop_NTPase"/>
</dbReference>
<dbReference type="FunFam" id="3.40.50.300:FF:000006">
    <property type="entry name" value="DNA-binding transcriptional regulator NtrC"/>
    <property type="match status" value="1"/>
</dbReference>
<proteinExistence type="predicted"/>
<keyword evidence="5" id="KW-0804">Transcription</keyword>
<evidence type="ECO:0000313" key="8">
    <source>
        <dbReference type="Proteomes" id="UP000284841"/>
    </source>
</evidence>
<dbReference type="GO" id="GO:0006355">
    <property type="term" value="P:regulation of DNA-templated transcription"/>
    <property type="evidence" value="ECO:0007669"/>
    <property type="project" value="InterPro"/>
</dbReference>
<evidence type="ECO:0000256" key="2">
    <source>
        <dbReference type="ARBA" id="ARBA00022840"/>
    </source>
</evidence>
<evidence type="ECO:0000259" key="6">
    <source>
        <dbReference type="PROSITE" id="PS50045"/>
    </source>
</evidence>
<dbReference type="PANTHER" id="PTHR32071">
    <property type="entry name" value="TRANSCRIPTIONAL REGULATORY PROTEIN"/>
    <property type="match status" value="1"/>
</dbReference>
<evidence type="ECO:0000313" key="7">
    <source>
        <dbReference type="EMBL" id="RHJ90076.1"/>
    </source>
</evidence>
<dbReference type="RefSeq" id="WP_067538384.1">
    <property type="nucleotide sequence ID" value="NZ_AP025567.1"/>
</dbReference>
<dbReference type="STRING" id="1776384.GCA_900086585_02254"/>
<keyword evidence="4" id="KW-0238">DNA-binding</keyword>
<dbReference type="PROSITE" id="PS50045">
    <property type="entry name" value="SIGMA54_INTERACT_4"/>
    <property type="match status" value="1"/>
</dbReference>
<organism evidence="7 8">
    <name type="scientific">Emergencia timonensis</name>
    <dbReference type="NCBI Taxonomy" id="1776384"/>
    <lineage>
        <taxon>Bacteria</taxon>
        <taxon>Bacillati</taxon>
        <taxon>Bacillota</taxon>
        <taxon>Clostridia</taxon>
        <taxon>Peptostreptococcales</taxon>
        <taxon>Anaerovoracaceae</taxon>
        <taxon>Emergencia</taxon>
    </lineage>
</organism>
<dbReference type="SMART" id="SM00382">
    <property type="entry name" value="AAA"/>
    <property type="match status" value="1"/>
</dbReference>
<name>A0A415E8G3_9FIRM</name>
<dbReference type="Proteomes" id="UP000284841">
    <property type="component" value="Unassembled WGS sequence"/>
</dbReference>
<keyword evidence="8" id="KW-1185">Reference proteome</keyword>
<dbReference type="Gene3D" id="3.40.50.300">
    <property type="entry name" value="P-loop containing nucleotide triphosphate hydrolases"/>
    <property type="match status" value="1"/>
</dbReference>
<dbReference type="CDD" id="cd00009">
    <property type="entry name" value="AAA"/>
    <property type="match status" value="1"/>
</dbReference>
<dbReference type="GeneID" id="83004606"/>
<evidence type="ECO:0000256" key="4">
    <source>
        <dbReference type="ARBA" id="ARBA00023125"/>
    </source>
</evidence>
<dbReference type="GO" id="GO:0005524">
    <property type="term" value="F:ATP binding"/>
    <property type="evidence" value="ECO:0007669"/>
    <property type="project" value="UniProtKB-KW"/>
</dbReference>
<dbReference type="InterPro" id="IPR003593">
    <property type="entry name" value="AAA+_ATPase"/>
</dbReference>
<evidence type="ECO:0000256" key="5">
    <source>
        <dbReference type="ARBA" id="ARBA00023163"/>
    </source>
</evidence>
<dbReference type="Pfam" id="PF02954">
    <property type="entry name" value="HTH_8"/>
    <property type="match status" value="1"/>
</dbReference>
<dbReference type="InterPro" id="IPR009057">
    <property type="entry name" value="Homeodomain-like_sf"/>
</dbReference>
<sequence length="586" mass="66092">MKIELFIEHIAKNVVTAVSEMYPDVEVVIVDPSGKLIGTTEKYNQAKNNRAYTPYIEELLRSDTPMIIDNPRDNPLCQGCPNISTCYQTLEISIPIHIENNWNGYLSMIVFSETSKKFYLERTNQVITFLQTILDLMINAGNSETASIKYQHITNMMNIMFQHLDCIAFSCNRNGDIRICNDAFYEFFGLDSAHEPPNIYHFLTGDSPLLSVLDNGVTFNHEELPVVVNDKMNRMIVSSKVIDDNQDDMTEFLFFLRTLDGVRQYIASDTPQENALDCILGKSLTTAELKSKIRQFAASTSTVLIRGETGTGKELIARSLHGLSPRNKQPFITINCAAIPDTLLESELFGYEKGTFTGASKGGKAGLFEIANGGTIFLDEIGDMPLHLQAKLLRVLQEHKVIRLGGYHPTNLDIRIIAATNQDLEKLVDENKFRSDLYYRLNILPIKVLPLRERMADFDDLVFHFIVKYNDKLNKHITGIDKAFLQILKNYSWPGNVRELENTIEYAVNIAEASCLGAESCPAGIINENAAHPQLTLKEQLKFEESRIIQGYLDQYGSQNNSIAEIAKLLGISRASLYGKIKEYKL</sequence>
<dbReference type="PANTHER" id="PTHR32071:SF57">
    <property type="entry name" value="C4-DICARBOXYLATE TRANSPORT TRANSCRIPTIONAL REGULATORY PROTEIN DCTD"/>
    <property type="match status" value="1"/>
</dbReference>
<reference evidence="7 8" key="1">
    <citation type="submission" date="2018-08" db="EMBL/GenBank/DDBJ databases">
        <title>A genome reference for cultivated species of the human gut microbiota.</title>
        <authorList>
            <person name="Zou Y."/>
            <person name="Xue W."/>
            <person name="Luo G."/>
        </authorList>
    </citation>
    <scope>NUCLEOTIDE SEQUENCE [LARGE SCALE GENOMIC DNA]</scope>
    <source>
        <strain evidence="7 8">AM07-24</strain>
    </source>
</reference>
<dbReference type="InterPro" id="IPR058031">
    <property type="entry name" value="AAA_lid_NorR"/>
</dbReference>
<dbReference type="SUPFAM" id="SSF52540">
    <property type="entry name" value="P-loop containing nucleoside triphosphate hydrolases"/>
    <property type="match status" value="1"/>
</dbReference>
<keyword evidence="3" id="KW-0805">Transcription regulation</keyword>
<dbReference type="PROSITE" id="PS00676">
    <property type="entry name" value="SIGMA54_INTERACT_2"/>
    <property type="match status" value="1"/>
</dbReference>
<evidence type="ECO:0000256" key="3">
    <source>
        <dbReference type="ARBA" id="ARBA00023015"/>
    </source>
</evidence>
<dbReference type="GO" id="GO:0043565">
    <property type="term" value="F:sequence-specific DNA binding"/>
    <property type="evidence" value="ECO:0007669"/>
    <property type="project" value="InterPro"/>
</dbReference>
<dbReference type="InterPro" id="IPR025944">
    <property type="entry name" value="Sigma_54_int_dom_CS"/>
</dbReference>
<dbReference type="Gene3D" id="1.10.8.60">
    <property type="match status" value="1"/>
</dbReference>
<dbReference type="PROSITE" id="PS00675">
    <property type="entry name" value="SIGMA54_INTERACT_1"/>
    <property type="match status" value="1"/>
</dbReference>
<dbReference type="InterPro" id="IPR025943">
    <property type="entry name" value="Sigma_54_int_dom_ATP-bd_2"/>
</dbReference>
<dbReference type="OrthoDB" id="9803970at2"/>
<dbReference type="InterPro" id="IPR002078">
    <property type="entry name" value="Sigma_54_int"/>
</dbReference>